<dbReference type="HOGENOM" id="CLU_122852_0_0_5"/>
<keyword evidence="2" id="KW-0812">Transmembrane</keyword>
<evidence type="ECO:0008006" key="5">
    <source>
        <dbReference type="Google" id="ProtNLM"/>
    </source>
</evidence>
<dbReference type="RefSeq" id="WP_013068344.1">
    <property type="nucleotide sequence ID" value="NC_014034.1"/>
</dbReference>
<reference key="1">
    <citation type="submission" date="2008-12" db="EMBL/GenBank/DDBJ databases">
        <title>Complete genome sequence of Rhodobacter capsulatus SB1003.</title>
        <authorList>
            <person name="Strnad H."/>
            <person name="Lapidus A."/>
            <person name="Vlcek C."/>
            <person name="Ulbrich P."/>
            <person name="Paces J."/>
            <person name="Maltsev N."/>
            <person name="Kumar V."/>
            <person name="Kogan Y."/>
            <person name="Milgram A."/>
            <person name="Rebrekov D."/>
            <person name="Mazur M."/>
            <person name="Cox R."/>
            <person name="Kyrpides N."/>
            <person name="Kolar M."/>
            <person name="Sachova J."/>
            <person name="Ridl J."/>
            <person name="Ivanova N."/>
            <person name="Kapatral V."/>
            <person name="Los T."/>
            <person name="Lykidis A."/>
            <person name="Mikhailova N."/>
            <person name="Reznik G."/>
            <person name="Vasieva O."/>
            <person name="Fonstein M."/>
            <person name="Paces V."/>
            <person name="Haselkorn R."/>
        </authorList>
    </citation>
    <scope>NUCLEOTIDE SEQUENCE</scope>
    <source>
        <strain>SB1003</strain>
    </source>
</reference>
<gene>
    <name evidence="3" type="ordered locus">RCAP_rcc02635</name>
</gene>
<dbReference type="OrthoDB" id="7688532at2"/>
<protein>
    <recommendedName>
        <fullName evidence="5">Periplasmic heavy metal sensor</fullName>
    </recommendedName>
</protein>
<dbReference type="STRING" id="272942.RCAP_rcc02635"/>
<feature type="compositionally biased region" description="Basic and acidic residues" evidence="1">
    <location>
        <begin position="165"/>
        <end position="176"/>
    </location>
</feature>
<dbReference type="InterPro" id="IPR025961">
    <property type="entry name" value="Metal_resist"/>
</dbReference>
<dbReference type="Proteomes" id="UP000002361">
    <property type="component" value="Chromosome"/>
</dbReference>
<keyword evidence="2" id="KW-1133">Transmembrane helix</keyword>
<name>D5AN75_RHOCB</name>
<keyword evidence="4" id="KW-1185">Reference proteome</keyword>
<dbReference type="KEGG" id="rcp:RCAP_rcc02635"/>
<dbReference type="eggNOG" id="ENOG5032ZIM">
    <property type="taxonomic scope" value="Bacteria"/>
</dbReference>
<feature type="transmembrane region" description="Helical" evidence="2">
    <location>
        <begin position="20"/>
        <end position="46"/>
    </location>
</feature>
<dbReference type="GeneID" id="31491458"/>
<proteinExistence type="predicted"/>
<keyword evidence="2" id="KW-0472">Membrane</keyword>
<reference evidence="3 4" key="2">
    <citation type="journal article" date="2010" name="J. Bacteriol.">
        <title>Complete genome sequence of the photosynthetic purple nonsulfur bacterium Rhodobacter capsulatus SB 1003.</title>
        <authorList>
            <person name="Strnad H."/>
            <person name="Lapidus A."/>
            <person name="Paces J."/>
            <person name="Ulbrich P."/>
            <person name="Vlcek C."/>
            <person name="Paces V."/>
            <person name="Haselkorn R."/>
        </authorList>
    </citation>
    <scope>NUCLEOTIDE SEQUENCE [LARGE SCALE GENOMIC DNA]</scope>
    <source>
        <strain evidence="4">ATCC BAA-309 / NBRC 16581 / SB1003</strain>
    </source>
</reference>
<evidence type="ECO:0000256" key="1">
    <source>
        <dbReference type="SAM" id="MobiDB-lite"/>
    </source>
</evidence>
<sequence>MNPETTTPPTEPAPRSGLRGWMKIAFIASVTVNFLVLGTVVGGVIAHRRQPPPPVMERGQDALTFGPLGGAFSREDRLAMRQAAERRGTNFEAMRAAVRVDFQRLEAALKAEPFDAEGVRLVLADMRARTLKRMDIGEHLILERLAKMTPQQRERFVERLRRGMDRLSKHLEERNHGRGPGDAPPPPPEN</sequence>
<feature type="region of interest" description="Disordered" evidence="1">
    <location>
        <begin position="165"/>
        <end position="190"/>
    </location>
</feature>
<evidence type="ECO:0000313" key="3">
    <source>
        <dbReference type="EMBL" id="ADE86365.1"/>
    </source>
</evidence>
<organism evidence="3 4">
    <name type="scientific">Rhodobacter capsulatus (strain ATCC BAA-309 / NBRC 16581 / SB1003)</name>
    <dbReference type="NCBI Taxonomy" id="272942"/>
    <lineage>
        <taxon>Bacteria</taxon>
        <taxon>Pseudomonadati</taxon>
        <taxon>Pseudomonadota</taxon>
        <taxon>Alphaproteobacteria</taxon>
        <taxon>Rhodobacterales</taxon>
        <taxon>Rhodobacter group</taxon>
        <taxon>Rhodobacter</taxon>
    </lineage>
</organism>
<evidence type="ECO:0000256" key="2">
    <source>
        <dbReference type="SAM" id="Phobius"/>
    </source>
</evidence>
<dbReference type="EMBL" id="CP001312">
    <property type="protein sequence ID" value="ADE86365.1"/>
    <property type="molecule type" value="Genomic_DNA"/>
</dbReference>
<dbReference type="AlphaFoldDB" id="D5AN75"/>
<accession>D5AN75</accession>
<dbReference type="Pfam" id="PF13801">
    <property type="entry name" value="Metal_resist"/>
    <property type="match status" value="1"/>
</dbReference>
<evidence type="ECO:0000313" key="4">
    <source>
        <dbReference type="Proteomes" id="UP000002361"/>
    </source>
</evidence>